<feature type="domain" description="FAD/NAD(P)-binding" evidence="5">
    <location>
        <begin position="1"/>
        <end position="281"/>
    </location>
</feature>
<dbReference type="OrthoDB" id="9792592at2"/>
<dbReference type="PRINTS" id="PR00368">
    <property type="entry name" value="FADPNR"/>
</dbReference>
<accession>A0A5C6RI23</accession>
<dbReference type="Gene3D" id="3.50.50.60">
    <property type="entry name" value="FAD/NAD(P)-binding domain"/>
    <property type="match status" value="2"/>
</dbReference>
<comment type="similarity">
    <text evidence="2">Belongs to the FAD-dependent oxidoreductase family.</text>
</comment>
<keyword evidence="4" id="KW-0274">FAD</keyword>
<dbReference type="PRINTS" id="PR00411">
    <property type="entry name" value="PNDRDTASEI"/>
</dbReference>
<organism evidence="6 7">
    <name type="scientific">Phaeodactylibacter luteus</name>
    <dbReference type="NCBI Taxonomy" id="1564516"/>
    <lineage>
        <taxon>Bacteria</taxon>
        <taxon>Pseudomonadati</taxon>
        <taxon>Bacteroidota</taxon>
        <taxon>Saprospiria</taxon>
        <taxon>Saprospirales</taxon>
        <taxon>Haliscomenobacteraceae</taxon>
        <taxon>Phaeodactylibacter</taxon>
    </lineage>
</organism>
<reference evidence="6 7" key="1">
    <citation type="submission" date="2019-08" db="EMBL/GenBank/DDBJ databases">
        <title>Genome of Phaeodactylibacter luteus.</title>
        <authorList>
            <person name="Bowman J.P."/>
        </authorList>
    </citation>
    <scope>NUCLEOTIDE SEQUENCE [LARGE SCALE GENOMIC DNA]</scope>
    <source>
        <strain evidence="6 7">KCTC 42180</strain>
    </source>
</reference>
<sequence>MHIVIIGNGISGITAARFLRKLSSHRITVISGESEHFFSRTALMYAYMGHMRFADLKPYEDWFWAQNKIELKKGWVEKVDFAAQALHFATGEEMRYDRLILATGSKPNKFGWPGQDLEGVGGLYHLQDLERMEAFSPGLQRAVVVGGGLIGVEMAEMFHARHIPVTFLVREDSYWDAVLPAEESAMVSRHMREHGIDLRLGTELKEIIDDGQGRAGGVVTSDGEQIPCGFVGLTAGVHPNIGFLSGTPLETGRGILVDEHLQTNISGVFAIGDCAELRRPRPGRRAVEAVWYTGRMMGETAAYNICGQRVPYDPGIWFNSAKFMDIEYQVYGDVSGRPPEGHASVYWEHPDGRRSIRIVYSRESKQVLGFNLMGIRYRHEVCERWLSEGAHIETVLANLSAANFDPEFFAAFEQEVVAVYNLYEGRKVRLKGRRGLSSALRLLRSAVTGKPL</sequence>
<evidence type="ECO:0000313" key="6">
    <source>
        <dbReference type="EMBL" id="TXB61763.1"/>
    </source>
</evidence>
<keyword evidence="3" id="KW-0285">Flavoprotein</keyword>
<evidence type="ECO:0000313" key="7">
    <source>
        <dbReference type="Proteomes" id="UP000321580"/>
    </source>
</evidence>
<dbReference type="Proteomes" id="UP000321580">
    <property type="component" value="Unassembled WGS sequence"/>
</dbReference>
<gene>
    <name evidence="6" type="ORF">FRY97_17545</name>
</gene>
<evidence type="ECO:0000256" key="1">
    <source>
        <dbReference type="ARBA" id="ARBA00001974"/>
    </source>
</evidence>
<dbReference type="PANTHER" id="PTHR43429">
    <property type="entry name" value="PYRIDINE NUCLEOTIDE-DISULFIDE OXIDOREDUCTASE DOMAIN-CONTAINING"/>
    <property type="match status" value="1"/>
</dbReference>
<dbReference type="PANTHER" id="PTHR43429:SF3">
    <property type="entry name" value="NITRITE REDUCTASE [NAD(P)H]"/>
    <property type="match status" value="1"/>
</dbReference>
<dbReference type="GO" id="GO:0016491">
    <property type="term" value="F:oxidoreductase activity"/>
    <property type="evidence" value="ECO:0007669"/>
    <property type="project" value="InterPro"/>
</dbReference>
<evidence type="ECO:0000256" key="3">
    <source>
        <dbReference type="ARBA" id="ARBA00022630"/>
    </source>
</evidence>
<dbReference type="AlphaFoldDB" id="A0A5C6RI23"/>
<evidence type="ECO:0000259" key="5">
    <source>
        <dbReference type="Pfam" id="PF07992"/>
    </source>
</evidence>
<dbReference type="InterPro" id="IPR050260">
    <property type="entry name" value="FAD-bd_OxRdtase"/>
</dbReference>
<comment type="cofactor">
    <cofactor evidence="1">
        <name>FAD</name>
        <dbReference type="ChEBI" id="CHEBI:57692"/>
    </cofactor>
</comment>
<evidence type="ECO:0000256" key="4">
    <source>
        <dbReference type="ARBA" id="ARBA00022827"/>
    </source>
</evidence>
<keyword evidence="7" id="KW-1185">Reference proteome</keyword>
<proteinExistence type="inferred from homology"/>
<dbReference type="InterPro" id="IPR023753">
    <property type="entry name" value="FAD/NAD-binding_dom"/>
</dbReference>
<dbReference type="Pfam" id="PF07992">
    <property type="entry name" value="Pyr_redox_2"/>
    <property type="match status" value="1"/>
</dbReference>
<dbReference type="InterPro" id="IPR036188">
    <property type="entry name" value="FAD/NAD-bd_sf"/>
</dbReference>
<comment type="caution">
    <text evidence="6">The sequence shown here is derived from an EMBL/GenBank/DDBJ whole genome shotgun (WGS) entry which is preliminary data.</text>
</comment>
<protein>
    <submittedName>
        <fullName evidence="6">NAD(P)/FAD-dependent oxidoreductase</fullName>
    </submittedName>
</protein>
<name>A0A5C6RI23_9BACT</name>
<evidence type="ECO:0000256" key="2">
    <source>
        <dbReference type="ARBA" id="ARBA00006442"/>
    </source>
</evidence>
<dbReference type="RefSeq" id="WP_147168871.1">
    <property type="nucleotide sequence ID" value="NZ_VOOR01000046.1"/>
</dbReference>
<dbReference type="SUPFAM" id="SSF51905">
    <property type="entry name" value="FAD/NAD(P)-binding domain"/>
    <property type="match status" value="1"/>
</dbReference>
<dbReference type="EMBL" id="VOOR01000046">
    <property type="protein sequence ID" value="TXB61763.1"/>
    <property type="molecule type" value="Genomic_DNA"/>
</dbReference>